<dbReference type="PANTHER" id="PTHR23507">
    <property type="entry name" value="ZGC:174356"/>
    <property type="match status" value="1"/>
</dbReference>
<keyword evidence="4 5" id="KW-0472">Membrane</keyword>
<evidence type="ECO:0000256" key="5">
    <source>
        <dbReference type="SAM" id="Phobius"/>
    </source>
</evidence>
<feature type="transmembrane region" description="Helical" evidence="5">
    <location>
        <begin position="410"/>
        <end position="433"/>
    </location>
</feature>
<feature type="transmembrane region" description="Helical" evidence="5">
    <location>
        <begin position="90"/>
        <end position="108"/>
    </location>
</feature>
<dbReference type="SUPFAM" id="SSF103473">
    <property type="entry name" value="MFS general substrate transporter"/>
    <property type="match status" value="1"/>
</dbReference>
<dbReference type="Gene3D" id="1.20.1250.20">
    <property type="entry name" value="MFS general substrate transporter like domains"/>
    <property type="match status" value="1"/>
</dbReference>
<evidence type="ECO:0000256" key="2">
    <source>
        <dbReference type="ARBA" id="ARBA00022692"/>
    </source>
</evidence>
<dbReference type="InterPro" id="IPR011701">
    <property type="entry name" value="MFS"/>
</dbReference>
<feature type="transmembrane region" description="Helical" evidence="5">
    <location>
        <begin position="149"/>
        <end position="168"/>
    </location>
</feature>
<keyword evidence="3 5" id="KW-1133">Transmembrane helix</keyword>
<dbReference type="GO" id="GO:0022857">
    <property type="term" value="F:transmembrane transporter activity"/>
    <property type="evidence" value="ECO:0007669"/>
    <property type="project" value="InterPro"/>
</dbReference>
<proteinExistence type="predicted"/>
<dbReference type="AlphaFoldDB" id="A0A3P7P952"/>
<evidence type="ECO:0000313" key="7">
    <source>
        <dbReference type="Proteomes" id="UP000281553"/>
    </source>
</evidence>
<name>A0A3P7P952_DIBLA</name>
<feature type="transmembrane region" description="Helical" evidence="5">
    <location>
        <begin position="120"/>
        <end position="142"/>
    </location>
</feature>
<comment type="subcellular location">
    <subcellularLocation>
        <location evidence="1">Membrane</location>
        <topology evidence="1">Multi-pass membrane protein</topology>
    </subcellularLocation>
</comment>
<reference evidence="6 7" key="1">
    <citation type="submission" date="2018-11" db="EMBL/GenBank/DDBJ databases">
        <authorList>
            <consortium name="Pathogen Informatics"/>
        </authorList>
    </citation>
    <scope>NUCLEOTIDE SEQUENCE [LARGE SCALE GENOMIC DNA]</scope>
</reference>
<evidence type="ECO:0000256" key="3">
    <source>
        <dbReference type="ARBA" id="ARBA00022989"/>
    </source>
</evidence>
<evidence type="ECO:0000256" key="1">
    <source>
        <dbReference type="ARBA" id="ARBA00004141"/>
    </source>
</evidence>
<evidence type="ECO:0000313" key="6">
    <source>
        <dbReference type="EMBL" id="VDN16592.1"/>
    </source>
</evidence>
<keyword evidence="2 5" id="KW-0812">Transmembrane</keyword>
<feature type="transmembrane region" description="Helical" evidence="5">
    <location>
        <begin position="346"/>
        <end position="369"/>
    </location>
</feature>
<evidence type="ECO:0000256" key="4">
    <source>
        <dbReference type="ARBA" id="ARBA00023136"/>
    </source>
</evidence>
<gene>
    <name evidence="6" type="ORF">DILT_LOCUS12423</name>
</gene>
<feature type="transmembrane region" description="Helical" evidence="5">
    <location>
        <begin position="188"/>
        <end position="212"/>
    </location>
</feature>
<dbReference type="Proteomes" id="UP000281553">
    <property type="component" value="Unassembled WGS sequence"/>
</dbReference>
<keyword evidence="7" id="KW-1185">Reference proteome</keyword>
<protein>
    <recommendedName>
        <fullName evidence="8">Major facilitator superfamily (MFS) profile domain-containing protein</fullName>
    </recommendedName>
</protein>
<dbReference type="PANTHER" id="PTHR23507:SF1">
    <property type="entry name" value="FI18259P1-RELATED"/>
    <property type="match status" value="1"/>
</dbReference>
<dbReference type="EMBL" id="UYRU01066400">
    <property type="protein sequence ID" value="VDN16592.1"/>
    <property type="molecule type" value="Genomic_DNA"/>
</dbReference>
<sequence length="448" mass="49263">MQRLQSRLPSLIIFCFGLYKTTETLLQTSVRLQVYHLVCKWLTNSTIREYLCSPMANYKGWTNISDTPAAILGLVELDNRIQRTSVPYIVTYRVLLNLPAMVTCLVLGTLSDTHGRKTTFLAPIVGGALACCLFGVSLIRALPPVPDGVSCLLIGALVYGLAGKSNSFGMGANSYITDCSNEEKRTVYISHLMGANFIGLCIGSGLLSLFLFFTDFGWILLFVCLTNLVIFTLILVFIQESVIIQPDLGDYGSIAYAGNNGENEDQAKSDKRFIQILYSACVTSYKFLVTKRSNNANVYLRCLFGAVLFNQITKAGEQDAIMLYVTRTQVGWSDTLYATGVSHNTYVLFISAVFGSSAGYITTGTRSLISKLVKEDEVGTGFAFMSVLETFANLFGSLLFTSVYASTLSVYPGLVFLMDAMLHGCLFFVMLWLSVRLRAYFAVTNSAT</sequence>
<organism evidence="6 7">
    <name type="scientific">Dibothriocephalus latus</name>
    <name type="common">Fish tapeworm</name>
    <name type="synonym">Diphyllobothrium latum</name>
    <dbReference type="NCBI Taxonomy" id="60516"/>
    <lineage>
        <taxon>Eukaryota</taxon>
        <taxon>Metazoa</taxon>
        <taxon>Spiralia</taxon>
        <taxon>Lophotrochozoa</taxon>
        <taxon>Platyhelminthes</taxon>
        <taxon>Cestoda</taxon>
        <taxon>Eucestoda</taxon>
        <taxon>Diphyllobothriidea</taxon>
        <taxon>Diphyllobothriidae</taxon>
        <taxon>Dibothriocephalus</taxon>
    </lineage>
</organism>
<evidence type="ECO:0008006" key="8">
    <source>
        <dbReference type="Google" id="ProtNLM"/>
    </source>
</evidence>
<feature type="transmembrane region" description="Helical" evidence="5">
    <location>
        <begin position="381"/>
        <end position="404"/>
    </location>
</feature>
<accession>A0A3P7P952</accession>
<feature type="transmembrane region" description="Helical" evidence="5">
    <location>
        <begin position="219"/>
        <end position="238"/>
    </location>
</feature>
<dbReference type="GO" id="GO:0016020">
    <property type="term" value="C:membrane"/>
    <property type="evidence" value="ECO:0007669"/>
    <property type="project" value="UniProtKB-SubCell"/>
</dbReference>
<dbReference type="InterPro" id="IPR036259">
    <property type="entry name" value="MFS_trans_sf"/>
</dbReference>
<dbReference type="Pfam" id="PF07690">
    <property type="entry name" value="MFS_1"/>
    <property type="match status" value="1"/>
</dbReference>
<dbReference type="OrthoDB" id="3026777at2759"/>